<reference evidence="1 2" key="1">
    <citation type="submission" date="2022-07" db="EMBL/GenBank/DDBJ databases">
        <title>Methylomonas rivi sp. nov., Methylomonas rosea sp. nov., Methylomonas aureus sp. nov. and Methylomonas subterranea sp. nov., four novel methanotrophs isolated from a freshwater creek and the deep terrestrial subsurface.</title>
        <authorList>
            <person name="Abin C."/>
            <person name="Sankaranarayanan K."/>
            <person name="Garner C."/>
            <person name="Sindelar R."/>
            <person name="Kotary K."/>
            <person name="Garner R."/>
            <person name="Barclay S."/>
            <person name="Lawson P."/>
            <person name="Krumholz L."/>
        </authorList>
    </citation>
    <scope>NUCLEOTIDE SEQUENCE [LARGE SCALE GENOMIC DNA]</scope>
    <source>
        <strain evidence="1 2">SURF-2</strain>
    </source>
</reference>
<gene>
    <name evidence="1" type="ORF">NP590_13680</name>
</gene>
<evidence type="ECO:0008006" key="3">
    <source>
        <dbReference type="Google" id="ProtNLM"/>
    </source>
</evidence>
<evidence type="ECO:0000313" key="2">
    <source>
        <dbReference type="Proteomes" id="UP001524499"/>
    </source>
</evidence>
<protein>
    <recommendedName>
        <fullName evidence="3">ABC-type transport auxiliary lipoprotein component domain-containing protein</fullName>
    </recommendedName>
</protein>
<accession>A0ABT1TI63</accession>
<name>A0ABT1TI63_9GAMM</name>
<evidence type="ECO:0000313" key="1">
    <source>
        <dbReference type="EMBL" id="MCQ8105161.1"/>
    </source>
</evidence>
<comment type="caution">
    <text evidence="1">The sequence shown here is derived from an EMBL/GenBank/DDBJ whole genome shotgun (WGS) entry which is preliminary data.</text>
</comment>
<organism evidence="1 2">
    <name type="scientific">Methylomonas subterranea</name>
    <dbReference type="NCBI Taxonomy" id="2952225"/>
    <lineage>
        <taxon>Bacteria</taxon>
        <taxon>Pseudomonadati</taxon>
        <taxon>Pseudomonadota</taxon>
        <taxon>Gammaproteobacteria</taxon>
        <taxon>Methylococcales</taxon>
        <taxon>Methylococcaceae</taxon>
        <taxon>Methylomonas</taxon>
    </lineage>
</organism>
<dbReference type="RefSeq" id="WP_256603062.1">
    <property type="nucleotide sequence ID" value="NZ_JANIBJ010000025.1"/>
</dbReference>
<dbReference type="EMBL" id="JANIBJ010000025">
    <property type="protein sequence ID" value="MCQ8105161.1"/>
    <property type="molecule type" value="Genomic_DNA"/>
</dbReference>
<sequence>MKTSFDIRVNTNRRGVFKACKIKPALIVALALAVGGCWAPAIKPPISAVAKLNSILIVPVESPPLEISPDPIAARVPAYAHYLNMAIDFPLRQKLYMTSGDVVVAGLVSPGDDADEVAIQDEPMPPRQAIGSAPSWTPTLLLARQALRKLGEHKIKASLSRDYYGLPMADTDRNAQLSHWHDATLTWYGRDTAAADYRRHADIDAVLELGLGSYRIFAGQMSLQVLMKLIDPQSGRVIARTRADAFTTEPVGENTLNRDSEVFKQRLALMSSRLLTQGLHEFGWPL</sequence>
<proteinExistence type="predicted"/>
<dbReference type="Proteomes" id="UP001524499">
    <property type="component" value="Unassembled WGS sequence"/>
</dbReference>
<keyword evidence="2" id="KW-1185">Reference proteome</keyword>